<dbReference type="RefSeq" id="WP_134451534.1">
    <property type="nucleotide sequence ID" value="NZ_SOFY01000056.1"/>
</dbReference>
<protein>
    <submittedName>
        <fullName evidence="1">Uncharacterized protein</fullName>
    </submittedName>
</protein>
<dbReference type="AlphaFoldDB" id="A0AAQ2C5X1"/>
<dbReference type="EMBL" id="SOFY01000056">
    <property type="protein sequence ID" value="TFC45927.1"/>
    <property type="molecule type" value="Genomic_DNA"/>
</dbReference>
<accession>A0AAQ2C5X1</accession>
<name>A0AAQ2C5X1_9MICO</name>
<reference evidence="1 2" key="1">
    <citation type="submission" date="2019-03" db="EMBL/GenBank/DDBJ databases">
        <title>Genomics of glacier-inhabiting Cryobacterium strains.</title>
        <authorList>
            <person name="Liu Q."/>
            <person name="Xin Y.-H."/>
        </authorList>
    </citation>
    <scope>NUCLEOTIDE SEQUENCE [LARGE SCALE GENOMIC DNA]</scope>
    <source>
        <strain evidence="2">TMT1-22</strain>
    </source>
</reference>
<evidence type="ECO:0000313" key="1">
    <source>
        <dbReference type="EMBL" id="TFC45927.1"/>
    </source>
</evidence>
<sequence length="183" mass="20750">MLILMYASKEEIARAHHAYLDGIGDAQGRIREHLRETGGPEADGSIESLRGIGQWFLEHLPETAEPMPTSWIPAWWNPQSPPSGDGVDTHSPVTRQQLRLIDEVHAYVAEVVMTHANKAQWVVYKGRRKNIRFGTTVIQLTKRRQFYPKSLVYKAALNEVLLDKPVEAALFYDVVRQYISDAG</sequence>
<gene>
    <name evidence="1" type="ORF">E3O49_10470</name>
</gene>
<comment type="caution">
    <text evidence="1">The sequence shown here is derived from an EMBL/GenBank/DDBJ whole genome shotgun (WGS) entry which is preliminary data.</text>
</comment>
<organism evidence="1 2">
    <name type="scientific">Cryobacterium shii</name>
    <dbReference type="NCBI Taxonomy" id="1259235"/>
    <lineage>
        <taxon>Bacteria</taxon>
        <taxon>Bacillati</taxon>
        <taxon>Actinomycetota</taxon>
        <taxon>Actinomycetes</taxon>
        <taxon>Micrococcales</taxon>
        <taxon>Microbacteriaceae</taxon>
        <taxon>Cryobacterium</taxon>
    </lineage>
</organism>
<evidence type="ECO:0000313" key="2">
    <source>
        <dbReference type="Proteomes" id="UP000297403"/>
    </source>
</evidence>
<keyword evidence="2" id="KW-1185">Reference proteome</keyword>
<dbReference type="Proteomes" id="UP000297403">
    <property type="component" value="Unassembled WGS sequence"/>
</dbReference>
<proteinExistence type="predicted"/>